<evidence type="ECO:0000313" key="4">
    <source>
        <dbReference type="Proteomes" id="UP001369815"/>
    </source>
</evidence>
<proteinExistence type="predicted"/>
<evidence type="ECO:0000256" key="1">
    <source>
        <dbReference type="ARBA" id="ARBA00022898"/>
    </source>
</evidence>
<dbReference type="SUPFAM" id="SSF53383">
    <property type="entry name" value="PLP-dependent transferases"/>
    <property type="match status" value="1"/>
</dbReference>
<dbReference type="AlphaFoldDB" id="A0AAX6MWX3"/>
<dbReference type="PANTHER" id="PTHR43092:SF2">
    <property type="entry name" value="HERCYNYLCYSTEINE SULFOXIDE LYASE"/>
    <property type="match status" value="1"/>
</dbReference>
<evidence type="ECO:0000259" key="2">
    <source>
        <dbReference type="Pfam" id="PF00266"/>
    </source>
</evidence>
<reference evidence="3 4" key="1">
    <citation type="journal article" date="2024" name="Front Chem Biol">
        <title>Unveiling the potential of Daldinia eschscholtzii MFLUCC 19-0629 through bioactivity and bioinformatics studies for enhanced sustainable agriculture production.</title>
        <authorList>
            <person name="Brooks S."/>
            <person name="Weaver J.A."/>
            <person name="Klomchit A."/>
            <person name="Alharthi S.A."/>
            <person name="Onlamun T."/>
            <person name="Nurani R."/>
            <person name="Vong T.K."/>
            <person name="Alberti F."/>
            <person name="Greco C."/>
        </authorList>
    </citation>
    <scope>NUCLEOTIDE SEQUENCE [LARGE SCALE GENOMIC DNA]</scope>
    <source>
        <strain evidence="3">MFLUCC 19-0629</strain>
    </source>
</reference>
<dbReference type="EMBL" id="JBANMG010000002">
    <property type="protein sequence ID" value="KAK6957016.1"/>
    <property type="molecule type" value="Genomic_DNA"/>
</dbReference>
<dbReference type="InterPro" id="IPR015421">
    <property type="entry name" value="PyrdxlP-dep_Trfase_major"/>
</dbReference>
<keyword evidence="1" id="KW-0663">Pyridoxal phosphate</keyword>
<feature type="domain" description="Aminotransferase class V" evidence="2">
    <location>
        <begin position="74"/>
        <end position="342"/>
    </location>
</feature>
<sequence length="452" mass="51263">METPHDKPLIIPTTVCFGKQMRQAHFNFAPSYTPLNHGSFGSFPSCVREHQRRLQRETEEKPDTFIRFVYPGLLREAREAVSPLLGADADEVVFVPNALTAINTVLRNLTYRDGDVIVYFSTIYDACHKTIQSLEETTGVRGHCVELVYPLEDTEILDKFRSAILEVQSQGNSVKLALFDTVLTFPGVRFPWEKLVPICREYGILSCIDGAHGIGHIDLRHTSRVGPDFFVTNCYKWLMVPRGCTVLYVPYQNQALIKTSYPTSEGYQPIDSRAEMSERDYFVKLFEKVSTVDTTPYICVAEALKFRDQVCGGEENVRNYGVNLAREGGELMAAIMGTEVLENQEGTLRDCFFTNVRLPLDVVVERLQERHTGQVLARDAQTVADWITKTTVVEYETFIATRFYAGAFWARISSQIYLDLSDFEWAANVLLELCGRVRKGIRPSKQSKMIIA</sequence>
<dbReference type="InterPro" id="IPR015424">
    <property type="entry name" value="PyrdxlP-dep_Trfase"/>
</dbReference>
<dbReference type="Gene3D" id="3.40.640.10">
    <property type="entry name" value="Type I PLP-dependent aspartate aminotransferase-like (Major domain)"/>
    <property type="match status" value="1"/>
</dbReference>
<organism evidence="3 4">
    <name type="scientific">Daldinia eschscholtzii</name>
    <dbReference type="NCBI Taxonomy" id="292717"/>
    <lineage>
        <taxon>Eukaryota</taxon>
        <taxon>Fungi</taxon>
        <taxon>Dikarya</taxon>
        <taxon>Ascomycota</taxon>
        <taxon>Pezizomycotina</taxon>
        <taxon>Sordariomycetes</taxon>
        <taxon>Xylariomycetidae</taxon>
        <taxon>Xylariales</taxon>
        <taxon>Hypoxylaceae</taxon>
        <taxon>Daldinia</taxon>
    </lineage>
</organism>
<comment type="caution">
    <text evidence="3">The sequence shown here is derived from an EMBL/GenBank/DDBJ whole genome shotgun (WGS) entry which is preliminary data.</text>
</comment>
<protein>
    <recommendedName>
        <fullName evidence="2">Aminotransferase class V domain-containing protein</fullName>
    </recommendedName>
</protein>
<dbReference type="PANTHER" id="PTHR43092">
    <property type="entry name" value="L-CYSTEINE DESULFHYDRASE"/>
    <property type="match status" value="1"/>
</dbReference>
<accession>A0AAX6MWX3</accession>
<keyword evidence="4" id="KW-1185">Reference proteome</keyword>
<dbReference type="Proteomes" id="UP001369815">
    <property type="component" value="Unassembled WGS sequence"/>
</dbReference>
<dbReference type="InterPro" id="IPR000192">
    <property type="entry name" value="Aminotrans_V_dom"/>
</dbReference>
<gene>
    <name evidence="3" type="ORF">Daesc_002301</name>
</gene>
<name>A0AAX6MWX3_9PEZI</name>
<evidence type="ECO:0000313" key="3">
    <source>
        <dbReference type="EMBL" id="KAK6957016.1"/>
    </source>
</evidence>
<dbReference type="Pfam" id="PF00266">
    <property type="entry name" value="Aminotran_5"/>
    <property type="match status" value="1"/>
</dbReference>